<feature type="compositionally biased region" description="Polar residues" evidence="1">
    <location>
        <begin position="1"/>
        <end position="12"/>
    </location>
</feature>
<accession>A0A093VJF5</accession>
<feature type="region of interest" description="Disordered" evidence="1">
    <location>
        <begin position="1"/>
        <end position="51"/>
    </location>
</feature>
<protein>
    <submittedName>
        <fullName evidence="2">TATA box-binding protein-like protein 2</fullName>
    </submittedName>
</protein>
<reference key="1">
    <citation type="journal article" date="2014" name="PLoS Genet.">
        <title>Signature Gene Expression Reveals Novel Clues to the Molecular Mechanisms of Dimorphic Transition in Penicillium marneffei.</title>
        <authorList>
            <person name="Yang E."/>
            <person name="Wang G."/>
            <person name="Cai J."/>
            <person name="Woo P.C."/>
            <person name="Lau S.K."/>
            <person name="Yuen K.-Y."/>
            <person name="Chow W.-N."/>
            <person name="Lin X."/>
        </authorList>
    </citation>
    <scope>NUCLEOTIDE SEQUENCE [LARGE SCALE GENOMIC DNA]</scope>
    <source>
        <strain>PM1</strain>
    </source>
</reference>
<comment type="caution">
    <text evidence="2">The sequence shown here is derived from an EMBL/GenBank/DDBJ whole genome shotgun (WGS) entry which is preliminary data.</text>
</comment>
<feature type="region of interest" description="Disordered" evidence="1">
    <location>
        <begin position="64"/>
        <end position="137"/>
    </location>
</feature>
<proteinExistence type="predicted"/>
<gene>
    <name evidence="2" type="ORF">GQ26_0170820</name>
</gene>
<dbReference type="AlphaFoldDB" id="A0A093VJF5"/>
<dbReference type="EMBL" id="JPOX01000017">
    <property type="protein sequence ID" value="KFX46806.1"/>
    <property type="molecule type" value="Genomic_DNA"/>
</dbReference>
<organism evidence="2">
    <name type="scientific">Talaromyces marneffei PM1</name>
    <dbReference type="NCBI Taxonomy" id="1077442"/>
    <lineage>
        <taxon>Eukaryota</taxon>
        <taxon>Fungi</taxon>
        <taxon>Dikarya</taxon>
        <taxon>Ascomycota</taxon>
        <taxon>Pezizomycotina</taxon>
        <taxon>Eurotiomycetes</taxon>
        <taxon>Eurotiomycetidae</taxon>
        <taxon>Eurotiales</taxon>
        <taxon>Trichocomaceae</taxon>
        <taxon>Talaromyces</taxon>
        <taxon>Talaromyces sect. Talaromyces</taxon>
    </lineage>
</organism>
<sequence length="171" mass="18623">MLPSQLDRTPSTCPYIVNKGKEGEHICGKGSKSGPLWAEHRKRQPQAQDDSFLSGLFSRLGFYTSESTSEADTPARPSTEHNNNQGRIYPNTPTPPTTTPSKHSSTSAMNTPTMIDHNSAPRRSSRNPTPKATPLPVNNRAVHSLELTPHLLLQSDLVVKALESSLNGSRA</sequence>
<name>A0A093VJF5_TALMA</name>
<evidence type="ECO:0000256" key="1">
    <source>
        <dbReference type="SAM" id="MobiDB-lite"/>
    </source>
</evidence>
<evidence type="ECO:0000313" key="2">
    <source>
        <dbReference type="EMBL" id="KFX46806.1"/>
    </source>
</evidence>
<dbReference type="HOGENOM" id="CLU_1563915_0_0_1"/>
<reference evidence="2" key="2">
    <citation type="journal article" date="2014" name="PLoS Genet.">
        <title>Signature gene expression reveals novel clues to the molecular mechanisms of dimorphic transition in Penicillium marneffei.</title>
        <authorList>
            <person name="Yang E."/>
            <person name="Wang G."/>
            <person name="Cai J."/>
            <person name="Woo P.C."/>
            <person name="Lau S.K."/>
            <person name="Yuen K.-Y."/>
            <person name="Chow W.-N."/>
            <person name="Lin X."/>
        </authorList>
    </citation>
    <scope>NUCLEOTIDE SEQUENCE</scope>
    <source>
        <strain evidence="2">PM1</strain>
    </source>
</reference>